<dbReference type="EMBL" id="AP019620">
    <property type="protein sequence ID" value="BBJ38877.1"/>
    <property type="molecule type" value="Genomic_DNA"/>
</dbReference>
<dbReference type="AlphaFoldDB" id="A0A499UY76"/>
<protein>
    <submittedName>
        <fullName evidence="1">Uncharacterized protein</fullName>
    </submittedName>
</protein>
<organism evidence="1 2">
    <name type="scientific">Streptomyces antimycoticus</name>
    <dbReference type="NCBI Taxonomy" id="68175"/>
    <lineage>
        <taxon>Bacteria</taxon>
        <taxon>Bacillati</taxon>
        <taxon>Actinomycetota</taxon>
        <taxon>Actinomycetes</taxon>
        <taxon>Kitasatosporales</taxon>
        <taxon>Streptomycetaceae</taxon>
        <taxon>Streptomyces</taxon>
        <taxon>Streptomyces violaceusniger group</taxon>
    </lineage>
</organism>
<gene>
    <name evidence="1" type="ORF">SSPO_015950</name>
</gene>
<dbReference type="Proteomes" id="UP000463951">
    <property type="component" value="Chromosome"/>
</dbReference>
<evidence type="ECO:0000313" key="2">
    <source>
        <dbReference type="Proteomes" id="UP000463951"/>
    </source>
</evidence>
<name>A0A499UY76_9ACTN</name>
<evidence type="ECO:0000313" key="1">
    <source>
        <dbReference type="EMBL" id="BBJ38877.1"/>
    </source>
</evidence>
<accession>A0A499UY76</accession>
<reference evidence="1 2" key="1">
    <citation type="journal article" date="2020" name="Int. J. Syst. Evol. Microbiol.">
        <title>Reclassification of Streptomyces castelarensis and Streptomyces sporoclivatus as later heterotypic synonyms of Streptomyces antimycoticus.</title>
        <authorList>
            <person name="Komaki H."/>
            <person name="Tamura T."/>
        </authorList>
    </citation>
    <scope>NUCLEOTIDE SEQUENCE [LARGE SCALE GENOMIC DNA]</scope>
    <source>
        <strain evidence="1 2">NBRC 100767</strain>
    </source>
</reference>
<sequence length="86" mass="9295">MLPITVFTGLVSAPSRGMSGLRLRLADIADVLRDTGDRRTSRRVWARAGRAHVEVHGLTGHGTGMSGWPARWRTRCGGWRASTGPG</sequence>
<proteinExistence type="predicted"/>